<comment type="catalytic activity">
    <reaction evidence="6 9">
        <text>phosphonoacetaldehyde + H2O = acetaldehyde + phosphate + H(+)</text>
        <dbReference type="Rhea" id="RHEA:18905"/>
        <dbReference type="ChEBI" id="CHEBI:15343"/>
        <dbReference type="ChEBI" id="CHEBI:15377"/>
        <dbReference type="ChEBI" id="CHEBI:15378"/>
        <dbReference type="ChEBI" id="CHEBI:43474"/>
        <dbReference type="ChEBI" id="CHEBI:58383"/>
        <dbReference type="EC" id="3.11.1.1"/>
    </reaction>
</comment>
<accession>A0A0A7ELC2</accession>
<proteinExistence type="inferred from homology"/>
<evidence type="ECO:0000256" key="8">
    <source>
        <dbReference type="ARBA" id="ARBA00066472"/>
    </source>
</evidence>
<dbReference type="SFLD" id="SFLDG01135">
    <property type="entry name" value="C1.5.6:_HAD__Beta-PGM__Phospha"/>
    <property type="match status" value="1"/>
</dbReference>
<dbReference type="AlphaFoldDB" id="A0A0A7ELC2"/>
<evidence type="ECO:0000256" key="7">
    <source>
        <dbReference type="ARBA" id="ARBA00056573"/>
    </source>
</evidence>
<dbReference type="RefSeq" id="WP_040135454.1">
    <property type="nucleotide sequence ID" value="NZ_CP009889.1"/>
</dbReference>
<dbReference type="NCBIfam" id="TIGR01509">
    <property type="entry name" value="HAD-SF-IA-v3"/>
    <property type="match status" value="1"/>
</dbReference>
<dbReference type="FunFam" id="1.10.150.240:FF:000006">
    <property type="entry name" value="Phosphonoacetaldehyde hydrolase"/>
    <property type="match status" value="1"/>
</dbReference>
<dbReference type="GO" id="GO:0008967">
    <property type="term" value="F:phosphoglycolate phosphatase activity"/>
    <property type="evidence" value="ECO:0007669"/>
    <property type="project" value="TreeGrafter"/>
</dbReference>
<dbReference type="EC" id="3.11.1.1" evidence="8 9"/>
<feature type="binding site" evidence="9">
    <location>
        <position position="10"/>
    </location>
    <ligand>
        <name>Mg(2+)</name>
        <dbReference type="ChEBI" id="CHEBI:18420"/>
    </ligand>
</feature>
<dbReference type="HOGENOM" id="CLU_045011_12_0_6"/>
<dbReference type="EMBL" id="CP009889">
    <property type="protein sequence ID" value="AIY66871.1"/>
    <property type="molecule type" value="Genomic_DNA"/>
</dbReference>
<dbReference type="InterPro" id="IPR023198">
    <property type="entry name" value="PGP-like_dom2"/>
</dbReference>
<dbReference type="STRING" id="1348114.OM33_17385"/>
<dbReference type="SFLD" id="SFLDG01129">
    <property type="entry name" value="C1.5:_HAD__Beta-PGM__Phosphata"/>
    <property type="match status" value="1"/>
</dbReference>
<dbReference type="eggNOG" id="COG0637">
    <property type="taxonomic scope" value="Bacteria"/>
</dbReference>
<dbReference type="InterPro" id="IPR023214">
    <property type="entry name" value="HAD_sf"/>
</dbReference>
<comment type="function">
    <text evidence="7 9">Involved in phosphonate degradation.</text>
</comment>
<feature type="binding site" evidence="9">
    <location>
        <position position="186"/>
    </location>
    <ligand>
        <name>Mg(2+)</name>
        <dbReference type="ChEBI" id="CHEBI:18420"/>
    </ligand>
</feature>
<dbReference type="SFLD" id="SFLDS00003">
    <property type="entry name" value="Haloacid_Dehalogenase"/>
    <property type="match status" value="1"/>
</dbReference>
<dbReference type="InterPro" id="IPR036412">
    <property type="entry name" value="HAD-like_sf"/>
</dbReference>
<evidence type="ECO:0000256" key="5">
    <source>
        <dbReference type="ARBA" id="ARBA00023270"/>
    </source>
</evidence>
<dbReference type="Gene3D" id="3.40.50.1000">
    <property type="entry name" value="HAD superfamily/HAD-like"/>
    <property type="match status" value="1"/>
</dbReference>
<gene>
    <name evidence="9" type="primary">phnX</name>
    <name evidence="10" type="ORF">OM33_17385</name>
</gene>
<keyword evidence="3 9" id="KW-0378">Hydrolase</keyword>
<dbReference type="GO" id="GO:0006281">
    <property type="term" value="P:DNA repair"/>
    <property type="evidence" value="ECO:0007669"/>
    <property type="project" value="TreeGrafter"/>
</dbReference>
<comment type="subunit">
    <text evidence="1 9">Homodimer.</text>
</comment>
<feature type="binding site" evidence="9">
    <location>
        <position position="12"/>
    </location>
    <ligand>
        <name>Mg(2+)</name>
        <dbReference type="ChEBI" id="CHEBI:18420"/>
    </ligand>
</feature>
<dbReference type="GO" id="GO:0000287">
    <property type="term" value="F:magnesium ion binding"/>
    <property type="evidence" value="ECO:0007669"/>
    <property type="project" value="UniProtKB-UniRule"/>
</dbReference>
<dbReference type="PANTHER" id="PTHR43434:SF19">
    <property type="entry name" value="PHOSPHONOACETALDEHYDE HYDROLASE"/>
    <property type="match status" value="1"/>
</dbReference>
<evidence type="ECO:0000256" key="2">
    <source>
        <dbReference type="ARBA" id="ARBA00022723"/>
    </source>
</evidence>
<name>A0A0A7ELC2_9GAMM</name>
<dbReference type="InterPro" id="IPR006439">
    <property type="entry name" value="HAD-SF_hydro_IA"/>
</dbReference>
<sequence length="269" mass="29387">MKQVEALILDWAGTVVDYGSIAPTTIFVEAFKSAYDFDITLEEARIPMGMGKWDHIESLGKLDSVNRRWCEQFGSAMTTEQIDHIYQTFMPLQKAKVAERSAPIEGVLPVIQRLQAKGVKIGSCSGYPREVMTELEIAAAEHGYRPDYCVASDELTAGSRPGPWMALENVNKLAINSVNHCVKVDDSVPGILEGLNAGMWTVGVALTGNAVGKSEEEWQALSASEQSNLTREAYAQLSSAGAHFVINSLADIEPVLFEINARLARGERP</sequence>
<protein>
    <recommendedName>
        <fullName evidence="8 9">Phosphonoacetaldehyde hydrolase</fullName>
        <shortName evidence="9">Phosphonatase</shortName>
        <ecNumber evidence="8 9">3.11.1.1</ecNumber>
    </recommendedName>
    <alternativeName>
        <fullName evidence="9">Phosphonoacetaldehyde phosphonohydrolase</fullName>
    </alternativeName>
</protein>
<evidence type="ECO:0000256" key="1">
    <source>
        <dbReference type="ARBA" id="ARBA00011738"/>
    </source>
</evidence>
<dbReference type="Gene3D" id="1.10.150.240">
    <property type="entry name" value="Putative phosphatase, domain 2"/>
    <property type="match status" value="1"/>
</dbReference>
<dbReference type="GO" id="GO:0019700">
    <property type="term" value="P:organic phosphonate catabolic process"/>
    <property type="evidence" value="ECO:0007669"/>
    <property type="project" value="InterPro"/>
</dbReference>
<evidence type="ECO:0000256" key="3">
    <source>
        <dbReference type="ARBA" id="ARBA00022801"/>
    </source>
</evidence>
<evidence type="ECO:0000256" key="9">
    <source>
        <dbReference type="HAMAP-Rule" id="MF_01375"/>
    </source>
</evidence>
<feature type="active site" description="Nucleophile" evidence="9">
    <location>
        <position position="10"/>
    </location>
</feature>
<reference evidence="10 11" key="1">
    <citation type="submission" date="2014-11" db="EMBL/GenBank/DDBJ databases">
        <title>Complete Genome Sequence of Pseudoalteromonas sp. Strain OCN003 Isolated from Kaneohe Bay, Oahu, Hawaii.</title>
        <authorList>
            <person name="Beurmann S."/>
            <person name="Videau P."/>
            <person name="Ushijima B."/>
            <person name="Smith A.M."/>
            <person name="Aeby G.S."/>
            <person name="Callahan S.M."/>
            <person name="Belcaid M."/>
        </authorList>
    </citation>
    <scope>NUCLEOTIDE SEQUENCE [LARGE SCALE GENOMIC DNA]</scope>
    <source>
        <strain evidence="10 11">OCN003</strain>
    </source>
</reference>
<dbReference type="HAMAP" id="MF_01375">
    <property type="entry name" value="PhnX"/>
    <property type="match status" value="1"/>
</dbReference>
<dbReference type="NCBIfam" id="TIGR01422">
    <property type="entry name" value="phosphonatase"/>
    <property type="match status" value="1"/>
</dbReference>
<keyword evidence="4 9" id="KW-0460">Magnesium</keyword>
<dbReference type="Pfam" id="PF00702">
    <property type="entry name" value="Hydrolase"/>
    <property type="match status" value="1"/>
</dbReference>
<comment type="cofactor">
    <cofactor evidence="9">
        <name>Mg(2+)</name>
        <dbReference type="ChEBI" id="CHEBI:18420"/>
    </cofactor>
    <text evidence="9">Binds 1 Mg(2+) ion per subunit.</text>
</comment>
<dbReference type="InterPro" id="IPR006323">
    <property type="entry name" value="Phosphonoacetald_hydro"/>
</dbReference>
<evidence type="ECO:0000256" key="6">
    <source>
        <dbReference type="ARBA" id="ARBA00052005"/>
    </source>
</evidence>
<dbReference type="Proteomes" id="UP000030341">
    <property type="component" value="Chromosome 2"/>
</dbReference>
<evidence type="ECO:0000313" key="10">
    <source>
        <dbReference type="EMBL" id="AIY66871.1"/>
    </source>
</evidence>
<keyword evidence="11" id="KW-1185">Reference proteome</keyword>
<comment type="similarity">
    <text evidence="9">Belongs to the HAD-like hydrolase superfamily. PhnX family.</text>
</comment>
<dbReference type="OrthoDB" id="5504491at2"/>
<feature type="active site" description="Schiff-base intermediate with substrate" evidence="9">
    <location>
        <position position="52"/>
    </location>
</feature>
<dbReference type="GO" id="GO:0005829">
    <property type="term" value="C:cytosol"/>
    <property type="evidence" value="ECO:0007669"/>
    <property type="project" value="TreeGrafter"/>
</dbReference>
<dbReference type="GO" id="GO:0050194">
    <property type="term" value="F:phosphonoacetaldehyde hydrolase activity"/>
    <property type="evidence" value="ECO:0007669"/>
    <property type="project" value="UniProtKB-UniRule"/>
</dbReference>
<dbReference type="InterPro" id="IPR050155">
    <property type="entry name" value="HAD-like_hydrolase_sf"/>
</dbReference>
<dbReference type="SUPFAM" id="SSF56784">
    <property type="entry name" value="HAD-like"/>
    <property type="match status" value="1"/>
</dbReference>
<dbReference type="PANTHER" id="PTHR43434">
    <property type="entry name" value="PHOSPHOGLYCOLATE PHOSPHATASE"/>
    <property type="match status" value="1"/>
</dbReference>
<keyword evidence="5 9" id="KW-0704">Schiff base</keyword>
<evidence type="ECO:0000313" key="11">
    <source>
        <dbReference type="Proteomes" id="UP000030341"/>
    </source>
</evidence>
<organism evidence="10 11">
    <name type="scientific">Pseudoalteromonas piratica</name>
    <dbReference type="NCBI Taxonomy" id="1348114"/>
    <lineage>
        <taxon>Bacteria</taxon>
        <taxon>Pseudomonadati</taxon>
        <taxon>Pseudomonadota</taxon>
        <taxon>Gammaproteobacteria</taxon>
        <taxon>Alteromonadales</taxon>
        <taxon>Pseudoalteromonadaceae</taxon>
        <taxon>Pseudoalteromonas</taxon>
    </lineage>
</organism>
<evidence type="ECO:0000256" key="4">
    <source>
        <dbReference type="ARBA" id="ARBA00022842"/>
    </source>
</evidence>
<dbReference type="KEGG" id="pseo:OM33_17385"/>
<keyword evidence="2 9" id="KW-0479">Metal-binding</keyword>